<dbReference type="CDD" id="cd08544">
    <property type="entry name" value="Reeler"/>
    <property type="match status" value="1"/>
</dbReference>
<name>A0A9N9X609_DIABA</name>
<proteinExistence type="predicted"/>
<dbReference type="Proteomes" id="UP001153709">
    <property type="component" value="Chromosome 1"/>
</dbReference>
<feature type="domain" description="Reelin" evidence="2">
    <location>
        <begin position="6"/>
        <end position="158"/>
    </location>
</feature>
<dbReference type="Gene3D" id="2.60.40.4060">
    <property type="entry name" value="Reeler domain"/>
    <property type="match status" value="1"/>
</dbReference>
<feature type="signal peptide" evidence="1">
    <location>
        <begin position="1"/>
        <end position="19"/>
    </location>
</feature>
<dbReference type="PANTHER" id="PTHR45828:SF33">
    <property type="entry name" value="DOMON DOMAIN-CONTAINING PROTEIN"/>
    <property type="match status" value="1"/>
</dbReference>
<keyword evidence="4" id="KW-1185">Reference proteome</keyword>
<evidence type="ECO:0000259" key="2">
    <source>
        <dbReference type="PROSITE" id="PS51019"/>
    </source>
</evidence>
<dbReference type="InterPro" id="IPR051237">
    <property type="entry name" value="Ferric-chelate_Red/DefProt"/>
</dbReference>
<dbReference type="GO" id="GO:0016020">
    <property type="term" value="C:membrane"/>
    <property type="evidence" value="ECO:0007669"/>
    <property type="project" value="TreeGrafter"/>
</dbReference>
<feature type="chain" id="PRO_5040221085" description="Reelin domain-containing protein" evidence="1">
    <location>
        <begin position="20"/>
        <end position="158"/>
    </location>
</feature>
<accession>A0A9N9X609</accession>
<evidence type="ECO:0000313" key="4">
    <source>
        <dbReference type="Proteomes" id="UP001153709"/>
    </source>
</evidence>
<dbReference type="PROSITE" id="PS51019">
    <property type="entry name" value="REELIN"/>
    <property type="match status" value="1"/>
</dbReference>
<dbReference type="AlphaFoldDB" id="A0A9N9X609"/>
<organism evidence="3 4">
    <name type="scientific">Diabrotica balteata</name>
    <name type="common">Banded cucumber beetle</name>
    <dbReference type="NCBI Taxonomy" id="107213"/>
    <lineage>
        <taxon>Eukaryota</taxon>
        <taxon>Metazoa</taxon>
        <taxon>Ecdysozoa</taxon>
        <taxon>Arthropoda</taxon>
        <taxon>Hexapoda</taxon>
        <taxon>Insecta</taxon>
        <taxon>Pterygota</taxon>
        <taxon>Neoptera</taxon>
        <taxon>Endopterygota</taxon>
        <taxon>Coleoptera</taxon>
        <taxon>Polyphaga</taxon>
        <taxon>Cucujiformia</taxon>
        <taxon>Chrysomeloidea</taxon>
        <taxon>Chrysomelidae</taxon>
        <taxon>Galerucinae</taxon>
        <taxon>Diabroticina</taxon>
        <taxon>Diabroticites</taxon>
        <taxon>Diabrotica</taxon>
    </lineage>
</organism>
<dbReference type="InterPro" id="IPR042307">
    <property type="entry name" value="Reeler_sf"/>
</dbReference>
<evidence type="ECO:0000313" key="3">
    <source>
        <dbReference type="EMBL" id="CAG9826149.1"/>
    </source>
</evidence>
<keyword evidence="1" id="KW-0732">Signal</keyword>
<dbReference type="Pfam" id="PF02014">
    <property type="entry name" value="Reeler"/>
    <property type="match status" value="1"/>
</dbReference>
<sequence>MARIIIFSIVLSIIYSSDAFSGGAPQTVCDDMTPVHLVGPKTSKLPYNVTVDRSEVKGGEIVEISIQGSYKGVLVEVRNGKRAAGTFIVSGDDRFVKTIDCHGSKKNALTHKNSFTKKDKTFKWKAPRTPGKYTVVVTVVKEALTFWARKPTAVINVV</sequence>
<dbReference type="EMBL" id="OU898276">
    <property type="protein sequence ID" value="CAG9826149.1"/>
    <property type="molecule type" value="Genomic_DNA"/>
</dbReference>
<gene>
    <name evidence="3" type="ORF">DIABBA_LOCUS292</name>
</gene>
<protein>
    <recommendedName>
        <fullName evidence="2">Reelin domain-containing protein</fullName>
    </recommendedName>
</protein>
<dbReference type="OrthoDB" id="6418377at2759"/>
<dbReference type="PANTHER" id="PTHR45828">
    <property type="entry name" value="CYTOCHROME B561/FERRIC REDUCTASE TRANSMEMBRANE"/>
    <property type="match status" value="1"/>
</dbReference>
<evidence type="ECO:0000256" key="1">
    <source>
        <dbReference type="SAM" id="SignalP"/>
    </source>
</evidence>
<dbReference type="InterPro" id="IPR002861">
    <property type="entry name" value="Reeler_dom"/>
</dbReference>
<reference evidence="3" key="1">
    <citation type="submission" date="2022-01" db="EMBL/GenBank/DDBJ databases">
        <authorList>
            <person name="King R."/>
        </authorList>
    </citation>
    <scope>NUCLEOTIDE SEQUENCE</scope>
</reference>